<proteinExistence type="predicted"/>
<dbReference type="Proteomes" id="UP000324222">
    <property type="component" value="Unassembled WGS sequence"/>
</dbReference>
<evidence type="ECO:0000313" key="1">
    <source>
        <dbReference type="EMBL" id="MPC08753.1"/>
    </source>
</evidence>
<dbReference type="AlphaFoldDB" id="A0A5B7CMC1"/>
<gene>
    <name evidence="1" type="ORF">E2C01_001347</name>
</gene>
<organism evidence="1 2">
    <name type="scientific">Portunus trituberculatus</name>
    <name type="common">Swimming crab</name>
    <name type="synonym">Neptunus trituberculatus</name>
    <dbReference type="NCBI Taxonomy" id="210409"/>
    <lineage>
        <taxon>Eukaryota</taxon>
        <taxon>Metazoa</taxon>
        <taxon>Ecdysozoa</taxon>
        <taxon>Arthropoda</taxon>
        <taxon>Crustacea</taxon>
        <taxon>Multicrustacea</taxon>
        <taxon>Malacostraca</taxon>
        <taxon>Eumalacostraca</taxon>
        <taxon>Eucarida</taxon>
        <taxon>Decapoda</taxon>
        <taxon>Pleocyemata</taxon>
        <taxon>Brachyura</taxon>
        <taxon>Eubrachyura</taxon>
        <taxon>Portunoidea</taxon>
        <taxon>Portunidae</taxon>
        <taxon>Portuninae</taxon>
        <taxon>Portunus</taxon>
    </lineage>
</organism>
<keyword evidence="2" id="KW-1185">Reference proteome</keyword>
<accession>A0A5B7CMC1</accession>
<evidence type="ECO:0000313" key="2">
    <source>
        <dbReference type="Proteomes" id="UP000324222"/>
    </source>
</evidence>
<dbReference type="EMBL" id="VSRR010000042">
    <property type="protein sequence ID" value="MPC08753.1"/>
    <property type="molecule type" value="Genomic_DNA"/>
</dbReference>
<protein>
    <submittedName>
        <fullName evidence="1">Uncharacterized protein</fullName>
    </submittedName>
</protein>
<sequence length="123" mass="13251">MGDQVEQVLAAQSKGVCDWVCGVGKVQRLGRPGRAGQAAARTVLYRQSCPEAEGVDCPFKVCCYTPVTPHFPSSSARPPARPSFYPRFPAVFSSLYPTHTCSSPFTSCPPSSYNLLCLSFLAT</sequence>
<name>A0A5B7CMC1_PORTR</name>
<comment type="caution">
    <text evidence="1">The sequence shown here is derived from an EMBL/GenBank/DDBJ whole genome shotgun (WGS) entry which is preliminary data.</text>
</comment>
<reference evidence="1 2" key="1">
    <citation type="submission" date="2019-05" db="EMBL/GenBank/DDBJ databases">
        <title>Another draft genome of Portunus trituberculatus and its Hox gene families provides insights of decapod evolution.</title>
        <authorList>
            <person name="Jeong J.-H."/>
            <person name="Song I."/>
            <person name="Kim S."/>
            <person name="Choi T."/>
            <person name="Kim D."/>
            <person name="Ryu S."/>
            <person name="Kim W."/>
        </authorList>
    </citation>
    <scope>NUCLEOTIDE SEQUENCE [LARGE SCALE GENOMIC DNA]</scope>
    <source>
        <tissue evidence="1">Muscle</tissue>
    </source>
</reference>